<evidence type="ECO:0000256" key="1">
    <source>
        <dbReference type="SAM" id="MobiDB-lite"/>
    </source>
</evidence>
<organism evidence="2 3">
    <name type="scientific">Agrobacterium rosae</name>
    <dbReference type="NCBI Taxonomy" id="1972867"/>
    <lineage>
        <taxon>Bacteria</taxon>
        <taxon>Pseudomonadati</taxon>
        <taxon>Pseudomonadota</taxon>
        <taxon>Alphaproteobacteria</taxon>
        <taxon>Hyphomicrobiales</taxon>
        <taxon>Rhizobiaceae</taxon>
        <taxon>Rhizobium/Agrobacterium group</taxon>
        <taxon>Agrobacterium</taxon>
    </lineage>
</organism>
<evidence type="ECO:0000313" key="2">
    <source>
        <dbReference type="EMBL" id="SCX34121.1"/>
    </source>
</evidence>
<dbReference type="STRING" id="1907666.DSM25559_4385"/>
<dbReference type="AlphaFoldDB" id="A0A1R3U0Y8"/>
<proteinExistence type="predicted"/>
<sequence>MPVELNPSSGWLDARFECPRHQLIDPRLSVAIYDDGEHAGRVDQRIDGIELIRSRPNFDSLAIPKCGDSHSPKQELRCDQGFRYVKILMVKVSGALRGRRGCSLGTTPVGTRLILRQGLTLRCGPSRPCARASPDHGKTSKLCSSPQSNGLIGPTPAVFYSP</sequence>
<dbReference type="Proteomes" id="UP000187891">
    <property type="component" value="Unassembled WGS sequence"/>
</dbReference>
<name>A0A1R3U0Y8_9HYPH</name>
<protein>
    <submittedName>
        <fullName evidence="2">Uncharacterized protein</fullName>
    </submittedName>
</protein>
<evidence type="ECO:0000313" key="3">
    <source>
        <dbReference type="Proteomes" id="UP000187891"/>
    </source>
</evidence>
<accession>A0A1R3U0Y8</accession>
<gene>
    <name evidence="2" type="ORF">DSM25559_4385</name>
</gene>
<dbReference type="EMBL" id="FMUE01000014">
    <property type="protein sequence ID" value="SCX34121.1"/>
    <property type="molecule type" value="Genomic_DNA"/>
</dbReference>
<reference evidence="3" key="1">
    <citation type="submission" date="2016-10" db="EMBL/GenBank/DDBJ databases">
        <authorList>
            <person name="Wibberg D."/>
        </authorList>
    </citation>
    <scope>NUCLEOTIDE SEQUENCE [LARGE SCALE GENOMIC DNA]</scope>
</reference>
<feature type="region of interest" description="Disordered" evidence="1">
    <location>
        <begin position="126"/>
        <end position="147"/>
    </location>
</feature>